<reference evidence="13" key="2">
    <citation type="journal article" date="2021" name="PeerJ">
        <title>Extensive microbial diversity within the chicken gut microbiome revealed by metagenomics and culture.</title>
        <authorList>
            <person name="Gilroy R."/>
            <person name="Ravi A."/>
            <person name="Getino M."/>
            <person name="Pursley I."/>
            <person name="Horton D.L."/>
            <person name="Alikhan N.F."/>
            <person name="Baker D."/>
            <person name="Gharbi K."/>
            <person name="Hall N."/>
            <person name="Watson M."/>
            <person name="Adriaenssens E.M."/>
            <person name="Foster-Nyarko E."/>
            <person name="Jarju S."/>
            <person name="Secka A."/>
            <person name="Antonio M."/>
            <person name="Oren A."/>
            <person name="Chaudhuri R.R."/>
            <person name="La Ragione R."/>
            <person name="Hildebrand F."/>
            <person name="Pallen M.J."/>
        </authorList>
    </citation>
    <scope>NUCLEOTIDE SEQUENCE</scope>
    <source>
        <strain evidence="13">6276</strain>
    </source>
</reference>
<evidence type="ECO:0000256" key="1">
    <source>
        <dbReference type="ARBA" id="ARBA00004141"/>
    </source>
</evidence>
<evidence type="ECO:0000259" key="12">
    <source>
        <dbReference type="Pfam" id="PF00520"/>
    </source>
</evidence>
<organism evidence="13 14">
    <name type="scientific">Candidatus Scatousia excrementigallinarum</name>
    <dbReference type="NCBI Taxonomy" id="2840935"/>
    <lineage>
        <taxon>Bacteria</taxon>
        <taxon>Candidatus Scatousia</taxon>
    </lineage>
</organism>
<keyword evidence="10" id="KW-0407">Ion channel</keyword>
<protein>
    <submittedName>
        <fullName evidence="13">Ion transporter</fullName>
    </submittedName>
</protein>
<comment type="subcellular location">
    <subcellularLocation>
        <location evidence="1">Membrane</location>
        <topology evidence="1">Multi-pass membrane protein</topology>
    </subcellularLocation>
</comment>
<keyword evidence="2" id="KW-0813">Transport</keyword>
<evidence type="ECO:0000256" key="10">
    <source>
        <dbReference type="ARBA" id="ARBA00023303"/>
    </source>
</evidence>
<evidence type="ECO:0000256" key="11">
    <source>
        <dbReference type="SAM" id="Phobius"/>
    </source>
</evidence>
<dbReference type="Proteomes" id="UP000823928">
    <property type="component" value="Unassembled WGS sequence"/>
</dbReference>
<keyword evidence="6" id="KW-0630">Potassium</keyword>
<accession>A0A9D1F0H8</accession>
<keyword evidence="8" id="KW-0406">Ion transport</keyword>
<evidence type="ECO:0000256" key="4">
    <source>
        <dbReference type="ARBA" id="ARBA00022692"/>
    </source>
</evidence>
<dbReference type="PRINTS" id="PR00169">
    <property type="entry name" value="KCHANNEL"/>
</dbReference>
<feature type="transmembrane region" description="Helical" evidence="11">
    <location>
        <begin position="135"/>
        <end position="156"/>
    </location>
</feature>
<keyword evidence="4 11" id="KW-0812">Transmembrane</keyword>
<reference evidence="13" key="1">
    <citation type="submission" date="2020-10" db="EMBL/GenBank/DDBJ databases">
        <authorList>
            <person name="Gilroy R."/>
        </authorList>
    </citation>
    <scope>NUCLEOTIDE SEQUENCE</scope>
    <source>
        <strain evidence="13">6276</strain>
    </source>
</reference>
<name>A0A9D1F0H8_9BACT</name>
<dbReference type="SUPFAM" id="SSF81324">
    <property type="entry name" value="Voltage-gated potassium channels"/>
    <property type="match status" value="1"/>
</dbReference>
<sequence length="228" mass="26027">MKNKIQKFLADKYVDNFLIGLILLNFIVFIFQTDNSFYSTFKTYINAFELFSMIIFTIEYFLRILSLNNWRDMFKPMMVVDFLAIFPFYLSFVTVNTIFLRILRLSRLLRIAKLARYTSAIKRIKMAFLKRKDEFIVTAGIFLVGLTVAAIAIYFAENQTGNQAFSSIPSSYWWAVITFTSVGYGDTYPVTTLGKFIGAFTAIMGVGLHAVLIGVVGAAFIDAAKREE</sequence>
<proteinExistence type="predicted"/>
<evidence type="ECO:0000256" key="7">
    <source>
        <dbReference type="ARBA" id="ARBA00022989"/>
    </source>
</evidence>
<evidence type="ECO:0000256" key="2">
    <source>
        <dbReference type="ARBA" id="ARBA00022448"/>
    </source>
</evidence>
<dbReference type="Gene3D" id="1.10.287.70">
    <property type="match status" value="1"/>
</dbReference>
<evidence type="ECO:0000256" key="9">
    <source>
        <dbReference type="ARBA" id="ARBA00023136"/>
    </source>
</evidence>
<evidence type="ECO:0000313" key="14">
    <source>
        <dbReference type="Proteomes" id="UP000823928"/>
    </source>
</evidence>
<dbReference type="GO" id="GO:0005249">
    <property type="term" value="F:voltage-gated potassium channel activity"/>
    <property type="evidence" value="ECO:0007669"/>
    <property type="project" value="InterPro"/>
</dbReference>
<dbReference type="GO" id="GO:0008076">
    <property type="term" value="C:voltage-gated potassium channel complex"/>
    <property type="evidence" value="ECO:0007669"/>
    <property type="project" value="InterPro"/>
</dbReference>
<dbReference type="GO" id="GO:0001508">
    <property type="term" value="P:action potential"/>
    <property type="evidence" value="ECO:0007669"/>
    <property type="project" value="TreeGrafter"/>
</dbReference>
<evidence type="ECO:0000256" key="3">
    <source>
        <dbReference type="ARBA" id="ARBA00022538"/>
    </source>
</evidence>
<feature type="transmembrane region" description="Helical" evidence="11">
    <location>
        <begin position="196"/>
        <end position="221"/>
    </location>
</feature>
<dbReference type="EMBL" id="DVIU01000217">
    <property type="protein sequence ID" value="HIS37148.1"/>
    <property type="molecule type" value="Genomic_DNA"/>
</dbReference>
<dbReference type="Pfam" id="PF00520">
    <property type="entry name" value="Ion_trans"/>
    <property type="match status" value="1"/>
</dbReference>
<keyword evidence="9 11" id="KW-0472">Membrane</keyword>
<feature type="transmembrane region" description="Helical" evidence="11">
    <location>
        <begin position="82"/>
        <end position="103"/>
    </location>
</feature>
<comment type="caution">
    <text evidence="13">The sequence shown here is derived from an EMBL/GenBank/DDBJ whole genome shotgun (WGS) entry which is preliminary data.</text>
</comment>
<dbReference type="PANTHER" id="PTHR11537">
    <property type="entry name" value="VOLTAGE-GATED POTASSIUM CHANNEL"/>
    <property type="match status" value="1"/>
</dbReference>
<evidence type="ECO:0000256" key="5">
    <source>
        <dbReference type="ARBA" id="ARBA00022826"/>
    </source>
</evidence>
<evidence type="ECO:0000313" key="13">
    <source>
        <dbReference type="EMBL" id="HIS37148.1"/>
    </source>
</evidence>
<dbReference type="InterPro" id="IPR005821">
    <property type="entry name" value="Ion_trans_dom"/>
</dbReference>
<dbReference type="InterPro" id="IPR028325">
    <property type="entry name" value="VG_K_chnl"/>
</dbReference>
<keyword evidence="3" id="KW-0633">Potassium transport</keyword>
<keyword evidence="7 11" id="KW-1133">Transmembrane helix</keyword>
<gene>
    <name evidence="13" type="ORF">IAC10_11070</name>
</gene>
<keyword evidence="5" id="KW-0631">Potassium channel</keyword>
<evidence type="ECO:0000256" key="6">
    <source>
        <dbReference type="ARBA" id="ARBA00022958"/>
    </source>
</evidence>
<feature type="transmembrane region" description="Helical" evidence="11">
    <location>
        <begin position="13"/>
        <end position="31"/>
    </location>
</feature>
<feature type="transmembrane region" description="Helical" evidence="11">
    <location>
        <begin position="43"/>
        <end position="62"/>
    </location>
</feature>
<dbReference type="PANTHER" id="PTHR11537:SF254">
    <property type="entry name" value="POTASSIUM VOLTAGE-GATED CHANNEL PROTEIN SHAB"/>
    <property type="match status" value="1"/>
</dbReference>
<evidence type="ECO:0000256" key="8">
    <source>
        <dbReference type="ARBA" id="ARBA00023065"/>
    </source>
</evidence>
<feature type="domain" description="Ion transport" evidence="12">
    <location>
        <begin position="12"/>
        <end position="227"/>
    </location>
</feature>
<dbReference type="AlphaFoldDB" id="A0A9D1F0H8"/>